<protein>
    <submittedName>
        <fullName evidence="2">STAS domain-containing protein</fullName>
    </submittedName>
</protein>
<dbReference type="InterPro" id="IPR036513">
    <property type="entry name" value="STAS_dom_sf"/>
</dbReference>
<name>A0A4Q8BEZ9_9ACTN</name>
<evidence type="ECO:0000313" key="2">
    <source>
        <dbReference type="EMBL" id="RZU75729.1"/>
    </source>
</evidence>
<dbReference type="AlphaFoldDB" id="A0A4Q8BEZ9"/>
<evidence type="ECO:0000259" key="1">
    <source>
        <dbReference type="PROSITE" id="PS50801"/>
    </source>
</evidence>
<dbReference type="Proteomes" id="UP000294114">
    <property type="component" value="Unassembled WGS sequence"/>
</dbReference>
<dbReference type="PROSITE" id="PS50801">
    <property type="entry name" value="STAS"/>
    <property type="match status" value="1"/>
</dbReference>
<keyword evidence="3" id="KW-1185">Reference proteome</keyword>
<reference evidence="2 3" key="1">
    <citation type="submission" date="2019-02" db="EMBL/GenBank/DDBJ databases">
        <title>Sequencing the genomes of 1000 actinobacteria strains.</title>
        <authorList>
            <person name="Klenk H.-P."/>
        </authorList>
    </citation>
    <scope>NUCLEOTIDE SEQUENCE [LARGE SCALE GENOMIC DNA]</scope>
    <source>
        <strain evidence="2 3">DSM 45612</strain>
    </source>
</reference>
<dbReference type="EMBL" id="SHLD01000001">
    <property type="protein sequence ID" value="RZU75729.1"/>
    <property type="molecule type" value="Genomic_DNA"/>
</dbReference>
<comment type="caution">
    <text evidence="2">The sequence shown here is derived from an EMBL/GenBank/DDBJ whole genome shotgun (WGS) entry which is preliminary data.</text>
</comment>
<gene>
    <name evidence="2" type="ORF">EV384_4289</name>
</gene>
<evidence type="ECO:0000313" key="3">
    <source>
        <dbReference type="Proteomes" id="UP000294114"/>
    </source>
</evidence>
<dbReference type="InterPro" id="IPR002645">
    <property type="entry name" value="STAS_dom"/>
</dbReference>
<dbReference type="OrthoDB" id="116243at2"/>
<proteinExistence type="predicted"/>
<sequence>MTVTATAVVDRVHLGDHVCWAHDDKRDALDAVTRFTATGLRLGHKVICFTDTFTPRTLRAHLEDAGVPTETAVAVGQLRIVPAVESYVGLLSGGRLATESMIETLVGEIDRAHREGYPGLRLAGDMGWTVRTGTTQHDLSRYEAQVNRVFLDRRVAGMCLYDRRLFPPERLHAVAAAHPGTVGPHTDRAWTPLLRAYRMADPPGLRLEGQVDRSNQEAFAAVLAAVTGPAAQSRPAVLDVSGLSFADVRTATALVRADRAAAAGVRLVGCRPGLSRLLGLVRESEPAVRPE</sequence>
<accession>A0A4Q8BEZ9</accession>
<dbReference type="Pfam" id="PF13466">
    <property type="entry name" value="STAS_2"/>
    <property type="match status" value="1"/>
</dbReference>
<dbReference type="SUPFAM" id="SSF52091">
    <property type="entry name" value="SpoIIaa-like"/>
    <property type="match status" value="1"/>
</dbReference>
<dbReference type="InterPro" id="IPR025847">
    <property type="entry name" value="MEDS_domain"/>
</dbReference>
<dbReference type="InterPro" id="IPR058548">
    <property type="entry name" value="MlaB-like_STAS"/>
</dbReference>
<dbReference type="Pfam" id="PF14417">
    <property type="entry name" value="MEDS"/>
    <property type="match status" value="1"/>
</dbReference>
<dbReference type="Gene3D" id="3.30.750.24">
    <property type="entry name" value="STAS domain"/>
    <property type="match status" value="1"/>
</dbReference>
<organism evidence="2 3">
    <name type="scientific">Micromonospora kangleipakensis</name>
    <dbReference type="NCBI Taxonomy" id="1077942"/>
    <lineage>
        <taxon>Bacteria</taxon>
        <taxon>Bacillati</taxon>
        <taxon>Actinomycetota</taxon>
        <taxon>Actinomycetes</taxon>
        <taxon>Micromonosporales</taxon>
        <taxon>Micromonosporaceae</taxon>
        <taxon>Micromonospora</taxon>
    </lineage>
</organism>
<feature type="domain" description="STAS" evidence="1">
    <location>
        <begin position="205"/>
        <end position="291"/>
    </location>
</feature>